<dbReference type="Proteomes" id="UP000001261">
    <property type="component" value="Unassembled WGS sequence"/>
</dbReference>
<keyword evidence="3" id="KW-1185">Reference proteome</keyword>
<dbReference type="RefSeq" id="XP_004445729.1">
    <property type="nucleotide sequence ID" value="XM_004445672.1"/>
</dbReference>
<dbReference type="VEuPathDB" id="FungiDB:CIMG_12735"/>
<name>A0A0D8JS13_COCIM</name>
<evidence type="ECO:0000256" key="1">
    <source>
        <dbReference type="SAM" id="MobiDB-lite"/>
    </source>
</evidence>
<feature type="compositionally biased region" description="Basic and acidic residues" evidence="1">
    <location>
        <begin position="153"/>
        <end position="166"/>
    </location>
</feature>
<dbReference type="InParanoid" id="A0A0D8JS13"/>
<gene>
    <name evidence="2" type="ORF">CIMG_12735</name>
</gene>
<feature type="region of interest" description="Disordered" evidence="1">
    <location>
        <begin position="153"/>
        <end position="197"/>
    </location>
</feature>
<protein>
    <submittedName>
        <fullName evidence="2">Uncharacterized protein</fullName>
    </submittedName>
</protein>
<reference evidence="3" key="2">
    <citation type="journal article" date="2010" name="Genome Res.">
        <title>Population genomic sequencing of Coccidioides fungi reveals recent hybridization and transposon control.</title>
        <authorList>
            <person name="Neafsey D.E."/>
            <person name="Barker B.M."/>
            <person name="Sharpton T.J."/>
            <person name="Stajich J.E."/>
            <person name="Park D.J."/>
            <person name="Whiston E."/>
            <person name="Hung C.-Y."/>
            <person name="McMahan C."/>
            <person name="White J."/>
            <person name="Sykes S."/>
            <person name="Heiman D."/>
            <person name="Young S."/>
            <person name="Zeng Q."/>
            <person name="Abouelleil A."/>
            <person name="Aftuck L."/>
            <person name="Bessette D."/>
            <person name="Brown A."/>
            <person name="FitzGerald M."/>
            <person name="Lui A."/>
            <person name="Macdonald J.P."/>
            <person name="Priest M."/>
            <person name="Orbach M.J."/>
            <person name="Galgiani J.N."/>
            <person name="Kirkland T.N."/>
            <person name="Cole G.T."/>
            <person name="Birren B.W."/>
            <person name="Henn M.R."/>
            <person name="Taylor J.W."/>
            <person name="Rounsley S.D."/>
        </authorList>
    </citation>
    <scope>GENOME REANNOTATION</scope>
    <source>
        <strain evidence="3">RS</strain>
    </source>
</reference>
<dbReference type="KEGG" id="cim:CIMG_12735"/>
<organism evidence="2 3">
    <name type="scientific">Coccidioides immitis (strain RS)</name>
    <name type="common">Valley fever fungus</name>
    <dbReference type="NCBI Taxonomy" id="246410"/>
    <lineage>
        <taxon>Eukaryota</taxon>
        <taxon>Fungi</taxon>
        <taxon>Dikarya</taxon>
        <taxon>Ascomycota</taxon>
        <taxon>Pezizomycotina</taxon>
        <taxon>Eurotiomycetes</taxon>
        <taxon>Eurotiomycetidae</taxon>
        <taxon>Onygenales</taxon>
        <taxon>Onygenaceae</taxon>
        <taxon>Coccidioides</taxon>
    </lineage>
</organism>
<reference evidence="3" key="1">
    <citation type="journal article" date="2009" name="Genome Res.">
        <title>Comparative genomic analyses of the human fungal pathogens Coccidioides and their relatives.</title>
        <authorList>
            <person name="Sharpton T.J."/>
            <person name="Stajich J.E."/>
            <person name="Rounsley S.D."/>
            <person name="Gardner M.J."/>
            <person name="Wortman J.R."/>
            <person name="Jordar V.S."/>
            <person name="Maiti R."/>
            <person name="Kodira C.D."/>
            <person name="Neafsey D.E."/>
            <person name="Zeng Q."/>
            <person name="Hung C.-Y."/>
            <person name="McMahan C."/>
            <person name="Muszewska A."/>
            <person name="Grynberg M."/>
            <person name="Mandel M.A."/>
            <person name="Kellner E.M."/>
            <person name="Barker B.M."/>
            <person name="Galgiani J.N."/>
            <person name="Orbach M.J."/>
            <person name="Kirkland T.N."/>
            <person name="Cole G.T."/>
            <person name="Henn M.R."/>
            <person name="Birren B.W."/>
            <person name="Taylor J.W."/>
        </authorList>
    </citation>
    <scope>NUCLEOTIDE SEQUENCE [LARGE SCALE GENOMIC DNA]</scope>
    <source>
        <strain evidence="3">RS</strain>
    </source>
</reference>
<dbReference type="EMBL" id="GG704911">
    <property type="protein sequence ID" value="KJF60087.1"/>
    <property type="molecule type" value="Genomic_DNA"/>
</dbReference>
<dbReference type="GeneID" id="24164362"/>
<evidence type="ECO:0000313" key="2">
    <source>
        <dbReference type="EMBL" id="KJF60087.1"/>
    </source>
</evidence>
<proteinExistence type="predicted"/>
<dbReference type="AlphaFoldDB" id="A0A0D8JS13"/>
<sequence length="197" mass="21719">MVRTVPLVSGLPLLHVEATAGAPGFARPTLGLNVFCEPDLKQNLNRAALPDMVISLGLSERVLPEYVFQRLRAYQEPLQRLPSAPTVRAASQPHTKHIPSLFGLCDCAGGRDRTFFAFPRMFDAFFYGRKHSLQGAWCVGWCKKAKLDFLKIDPGDPRDDDARSDGEGEGQLPLLHAAIPLPTPNTPPTRSLQCDQM</sequence>
<feature type="compositionally biased region" description="Polar residues" evidence="1">
    <location>
        <begin position="188"/>
        <end position="197"/>
    </location>
</feature>
<accession>A0A0D8JS13</accession>
<evidence type="ECO:0000313" key="3">
    <source>
        <dbReference type="Proteomes" id="UP000001261"/>
    </source>
</evidence>